<evidence type="ECO:0000259" key="6">
    <source>
        <dbReference type="Pfam" id="PF02018"/>
    </source>
</evidence>
<keyword evidence="5" id="KW-0732">Signal</keyword>
<dbReference type="Gene3D" id="2.60.120.260">
    <property type="entry name" value="Galactose-binding domain-like"/>
    <property type="match status" value="1"/>
</dbReference>
<dbReference type="Pfam" id="PF02018">
    <property type="entry name" value="CBM_4_9"/>
    <property type="match status" value="1"/>
</dbReference>
<evidence type="ECO:0000256" key="3">
    <source>
        <dbReference type="ARBA" id="ARBA00023326"/>
    </source>
</evidence>
<protein>
    <recommendedName>
        <fullName evidence="6">CBM-cenC domain-containing protein</fullName>
    </recommendedName>
</protein>
<feature type="region of interest" description="Disordered" evidence="4">
    <location>
        <begin position="247"/>
        <end position="272"/>
    </location>
</feature>
<dbReference type="InterPro" id="IPR008979">
    <property type="entry name" value="Galactose-bd-like_sf"/>
</dbReference>
<feature type="signal peptide" evidence="5">
    <location>
        <begin position="1"/>
        <end position="21"/>
    </location>
</feature>
<feature type="chain" id="PRO_5045517181" description="CBM-cenC domain-containing protein" evidence="5">
    <location>
        <begin position="22"/>
        <end position="272"/>
    </location>
</feature>
<keyword evidence="8" id="KW-1185">Reference proteome</keyword>
<gene>
    <name evidence="7" type="ORF">IFM53868_02465.1</name>
</gene>
<proteinExistence type="predicted"/>
<organism evidence="7 8">
    <name type="scientific">Aspergillus udagawae</name>
    <dbReference type="NCBI Taxonomy" id="91492"/>
    <lineage>
        <taxon>Eukaryota</taxon>
        <taxon>Fungi</taxon>
        <taxon>Dikarya</taxon>
        <taxon>Ascomycota</taxon>
        <taxon>Pezizomycotina</taxon>
        <taxon>Eurotiomycetes</taxon>
        <taxon>Eurotiomycetidae</taxon>
        <taxon>Eurotiales</taxon>
        <taxon>Aspergillaceae</taxon>
        <taxon>Aspergillus</taxon>
        <taxon>Aspergillus subgen. Fumigati</taxon>
    </lineage>
</organism>
<evidence type="ECO:0000256" key="1">
    <source>
        <dbReference type="ARBA" id="ARBA00022801"/>
    </source>
</evidence>
<feature type="compositionally biased region" description="Low complexity" evidence="4">
    <location>
        <begin position="247"/>
        <end position="266"/>
    </location>
</feature>
<dbReference type="SUPFAM" id="SSF49785">
    <property type="entry name" value="Galactose-binding domain-like"/>
    <property type="match status" value="1"/>
</dbReference>
<evidence type="ECO:0000256" key="4">
    <source>
        <dbReference type="SAM" id="MobiDB-lite"/>
    </source>
</evidence>
<accession>A0ABQ1ACN6</accession>
<evidence type="ECO:0000313" key="8">
    <source>
        <dbReference type="Proteomes" id="UP000465266"/>
    </source>
</evidence>
<feature type="domain" description="CBM-cenC" evidence="6">
    <location>
        <begin position="39"/>
        <end position="157"/>
    </location>
</feature>
<dbReference type="Proteomes" id="UP000465266">
    <property type="component" value="Unassembled WGS sequence"/>
</dbReference>
<dbReference type="InterPro" id="IPR003305">
    <property type="entry name" value="CenC_carb-bd"/>
</dbReference>
<dbReference type="EMBL" id="BLKG01000017">
    <property type="protein sequence ID" value="GFF78916.1"/>
    <property type="molecule type" value="Genomic_DNA"/>
</dbReference>
<keyword evidence="2" id="KW-0119">Carbohydrate metabolism</keyword>
<evidence type="ECO:0000256" key="2">
    <source>
        <dbReference type="ARBA" id="ARBA00023277"/>
    </source>
</evidence>
<feature type="non-terminal residue" evidence="7">
    <location>
        <position position="272"/>
    </location>
</feature>
<reference evidence="7 8" key="1">
    <citation type="submission" date="2020-01" db="EMBL/GenBank/DDBJ databases">
        <title>Draft genome sequence of Aspergillus udagawae IFM 53868.</title>
        <authorList>
            <person name="Takahashi H."/>
            <person name="Yaguchi T."/>
        </authorList>
    </citation>
    <scope>NUCLEOTIDE SEQUENCE [LARGE SCALE GENOMIC DNA]</scope>
    <source>
        <strain evidence="7 8">IFM 53868</strain>
    </source>
</reference>
<keyword evidence="1" id="KW-0378">Hydrolase</keyword>
<evidence type="ECO:0000256" key="5">
    <source>
        <dbReference type="SAM" id="SignalP"/>
    </source>
</evidence>
<keyword evidence="3" id="KW-0624">Polysaccharide degradation</keyword>
<comment type="caution">
    <text evidence="7">The sequence shown here is derived from an EMBL/GenBank/DDBJ whole genome shotgun (WGS) entry which is preliminary data.</text>
</comment>
<sequence>MRSLSAAIVLPLVLLGQLSQADTEVIISTEVSCTTESVNLFINPSFETGSISPWNRLTGPISVISDNSDDGQYVAQLTWVAGPNYAVSQTVTGLQVGTTYTFSFDYRALSTAPQAVRSCTFYAAHDTTAVLRSAVSAVPTWQTLSATLTATSTSHTFTMWANCNYYYNIYHTSVEFDNAKLLGPAQEICSTVTVSSTVTLTPSSTPVFTPTPSSSAVISASPSSEAIPSSSSAILSSIVVASPSVPVQTPSATPSTSPTGSVPASPIISVPV</sequence>
<evidence type="ECO:0000313" key="7">
    <source>
        <dbReference type="EMBL" id="GFF78916.1"/>
    </source>
</evidence>
<name>A0ABQ1ACN6_9EURO</name>